<evidence type="ECO:0000313" key="3">
    <source>
        <dbReference type="EMBL" id="CAB3381581.1"/>
    </source>
</evidence>
<dbReference type="InterPro" id="IPR013087">
    <property type="entry name" value="Znf_C2H2_type"/>
</dbReference>
<evidence type="ECO:0000259" key="2">
    <source>
        <dbReference type="PROSITE" id="PS00028"/>
    </source>
</evidence>
<dbReference type="SMART" id="SM00451">
    <property type="entry name" value="ZnF_U1"/>
    <property type="match status" value="1"/>
</dbReference>
<name>A0A8S1DMY7_9INSE</name>
<dbReference type="AlphaFoldDB" id="A0A8S1DMY7"/>
<evidence type="ECO:0000313" key="4">
    <source>
        <dbReference type="Proteomes" id="UP000494165"/>
    </source>
</evidence>
<feature type="compositionally biased region" description="Low complexity" evidence="1">
    <location>
        <begin position="1"/>
        <end position="33"/>
    </location>
</feature>
<evidence type="ECO:0000256" key="1">
    <source>
        <dbReference type="SAM" id="MobiDB-lite"/>
    </source>
</evidence>
<dbReference type="InterPro" id="IPR036236">
    <property type="entry name" value="Znf_C2H2_sf"/>
</dbReference>
<comment type="caution">
    <text evidence="3">The sequence shown here is derived from an EMBL/GenBank/DDBJ whole genome shotgun (WGS) entry which is preliminary data.</text>
</comment>
<dbReference type="GO" id="GO:0008270">
    <property type="term" value="F:zinc ion binding"/>
    <property type="evidence" value="ECO:0007669"/>
    <property type="project" value="InterPro"/>
</dbReference>
<dbReference type="Gene3D" id="3.30.160.60">
    <property type="entry name" value="Classic Zinc Finger"/>
    <property type="match status" value="1"/>
</dbReference>
<feature type="compositionally biased region" description="Basic and acidic residues" evidence="1">
    <location>
        <begin position="73"/>
        <end position="87"/>
    </location>
</feature>
<dbReference type="Proteomes" id="UP000494165">
    <property type="component" value="Unassembled WGS sequence"/>
</dbReference>
<proteinExistence type="predicted"/>
<gene>
    <name evidence="3" type="ORF">CLODIP_2_CD09666</name>
</gene>
<dbReference type="PROSITE" id="PS00028">
    <property type="entry name" value="ZINC_FINGER_C2H2_1"/>
    <property type="match status" value="1"/>
</dbReference>
<dbReference type="Pfam" id="PF12874">
    <property type="entry name" value="zf-met"/>
    <property type="match status" value="1"/>
</dbReference>
<protein>
    <recommendedName>
        <fullName evidence="2">C2H2-type domain-containing protein</fullName>
    </recommendedName>
</protein>
<dbReference type="EMBL" id="CADEPI010000237">
    <property type="protein sequence ID" value="CAB3381581.1"/>
    <property type="molecule type" value="Genomic_DNA"/>
</dbReference>
<organism evidence="3 4">
    <name type="scientific">Cloeon dipterum</name>
    <dbReference type="NCBI Taxonomy" id="197152"/>
    <lineage>
        <taxon>Eukaryota</taxon>
        <taxon>Metazoa</taxon>
        <taxon>Ecdysozoa</taxon>
        <taxon>Arthropoda</taxon>
        <taxon>Hexapoda</taxon>
        <taxon>Insecta</taxon>
        <taxon>Pterygota</taxon>
        <taxon>Palaeoptera</taxon>
        <taxon>Ephemeroptera</taxon>
        <taxon>Pisciforma</taxon>
        <taxon>Baetidae</taxon>
        <taxon>Cloeon</taxon>
    </lineage>
</organism>
<reference evidence="3 4" key="1">
    <citation type="submission" date="2020-04" db="EMBL/GenBank/DDBJ databases">
        <authorList>
            <person name="Alioto T."/>
            <person name="Alioto T."/>
            <person name="Gomez Garrido J."/>
        </authorList>
    </citation>
    <scope>NUCLEOTIDE SEQUENCE [LARGE SCALE GENOMIC DNA]</scope>
</reference>
<feature type="region of interest" description="Disordered" evidence="1">
    <location>
        <begin position="1"/>
        <end position="36"/>
    </location>
</feature>
<feature type="domain" description="C2H2-type" evidence="2">
    <location>
        <begin position="41"/>
        <end position="63"/>
    </location>
</feature>
<accession>A0A8S1DMY7</accession>
<dbReference type="SUPFAM" id="SSF57667">
    <property type="entry name" value="beta-beta-alpha zinc fingers"/>
    <property type="match status" value="1"/>
</dbReference>
<sequence>MSSPQRRMSPPQRRVSPPQRRVSPPQRRASPPQHWRRLLICEDCNVSFNSEQQMGDHMRSERHRLRLLKLELEIRGGHSGHSNERKGPSRPTDGHYSGGAQWQRKQF</sequence>
<dbReference type="InterPro" id="IPR003604">
    <property type="entry name" value="Matrin/U1-like-C_Znf_C2H2"/>
</dbReference>
<feature type="region of interest" description="Disordered" evidence="1">
    <location>
        <begin position="73"/>
        <end position="107"/>
    </location>
</feature>
<keyword evidence="4" id="KW-1185">Reference proteome</keyword>
<dbReference type="GO" id="GO:0003676">
    <property type="term" value="F:nucleic acid binding"/>
    <property type="evidence" value="ECO:0007669"/>
    <property type="project" value="InterPro"/>
</dbReference>